<dbReference type="PANTHER" id="PTHR30634">
    <property type="entry name" value="OUTER MEMBRANE LOLAB LIPOPROTEIN INSERTION APPARATUS"/>
    <property type="match status" value="1"/>
</dbReference>
<feature type="compositionally biased region" description="Basic and acidic residues" evidence="1">
    <location>
        <begin position="705"/>
        <end position="714"/>
    </location>
</feature>
<dbReference type="AlphaFoldDB" id="A0A6L7ERU4"/>
<dbReference type="EMBL" id="WUEK01000004">
    <property type="protein sequence ID" value="MXG89400.1"/>
    <property type="molecule type" value="Genomic_DNA"/>
</dbReference>
<organism evidence="2 3">
    <name type="scientific">Nocardioides flavescens</name>
    <dbReference type="NCBI Taxonomy" id="2691959"/>
    <lineage>
        <taxon>Bacteria</taxon>
        <taxon>Bacillati</taxon>
        <taxon>Actinomycetota</taxon>
        <taxon>Actinomycetes</taxon>
        <taxon>Propionibacteriales</taxon>
        <taxon>Nocardioidaceae</taxon>
        <taxon>Nocardioides</taxon>
    </lineage>
</organism>
<accession>A0A6L7ERU4</accession>
<sequence length="755" mass="80947">MVEVLGVRHHGPGSARSVAEALDELDPDLVVIEGPPELDGLLELGGRRDLVPPVAGLVYAVDAPRRASFYPLAEFSPEWVAMRWALRRGVAVRFADLPAVHALAETPASPDDSEDVEHTGDAEHGPPDAIGTLARVAGYDDPERWWEDAVEQRASSALARFAAIREAMSAVRAADGWGDRDPENQRREAAMRRVLRAAVKEGRERIAVVCGAYHAPALDPAAWPAAAHDTRLLTRLPRTKVAVTWAPWTADRLAVASGYGAGVTAPGWYQHLFVSWSRNQDDEVVSRWLTRVARALREEGLPAAPATVVEAARLAEALATVRGRPSVGLPELDDATEAVLCEGSPLPLGLIHRRITVGESLGRVPAGTPMVPLARDVDRTQRALRMRPSATETTLVLDLRKPSQRERSVLLHRLRLLGVPWGQPADAGRTTGTFKEAWTLQWHPEYAVSLVEAGLHGTTVVGAASSLVAERSAQADLDALAALVEQCLICELPDALDDVVRALAARTATQADVVSLLLAIEPLARTRRYGDVREADTTLVAEVLDTVVARASVDLRPGCASLDDDAAARMRDAVDAAQRGVSLVAGDGPPAVWRAALLAVASDRQVHGLVSGRVHRILLDGGVLDTSAIAERLSQRLSVGSSALAGAAWLDGFLDGDAVLLLHDPALLGIVDDWVSGVAEETFDDLVPLLRRTFARYQPAERRQIGTRLQHRDTSGPSYDGSEGGPTDDELWERAAPVVSRVAELLGLGPVGSSR</sequence>
<feature type="compositionally biased region" description="Basic and acidic residues" evidence="1">
    <location>
        <begin position="116"/>
        <end position="126"/>
    </location>
</feature>
<reference evidence="2 3" key="1">
    <citation type="submission" date="2019-12" db="EMBL/GenBank/DDBJ databases">
        <authorList>
            <person name="Kun Z."/>
        </authorList>
    </citation>
    <scope>NUCLEOTIDE SEQUENCE [LARGE SCALE GENOMIC DNA]</scope>
    <source>
        <strain evidence="2 3">YIM 123512</strain>
    </source>
</reference>
<gene>
    <name evidence="2" type="ORF">GRQ65_07535</name>
</gene>
<protein>
    <submittedName>
        <fullName evidence="2">Uncharacterized protein</fullName>
    </submittedName>
</protein>
<evidence type="ECO:0000313" key="3">
    <source>
        <dbReference type="Proteomes" id="UP000473325"/>
    </source>
</evidence>
<dbReference type="Proteomes" id="UP000473325">
    <property type="component" value="Unassembled WGS sequence"/>
</dbReference>
<feature type="region of interest" description="Disordered" evidence="1">
    <location>
        <begin position="105"/>
        <end position="130"/>
    </location>
</feature>
<dbReference type="Pfam" id="PF18934">
    <property type="entry name" value="DUF5682"/>
    <property type="match status" value="1"/>
</dbReference>
<dbReference type="PANTHER" id="PTHR30634:SF14">
    <property type="match status" value="1"/>
</dbReference>
<feature type="region of interest" description="Disordered" evidence="1">
    <location>
        <begin position="705"/>
        <end position="731"/>
    </location>
</feature>
<dbReference type="InterPro" id="IPR043737">
    <property type="entry name" value="DUF5682"/>
</dbReference>
<proteinExistence type="predicted"/>
<keyword evidence="3" id="KW-1185">Reference proteome</keyword>
<comment type="caution">
    <text evidence="2">The sequence shown here is derived from an EMBL/GenBank/DDBJ whole genome shotgun (WGS) entry which is preliminary data.</text>
</comment>
<name>A0A6L7ERU4_9ACTN</name>
<evidence type="ECO:0000256" key="1">
    <source>
        <dbReference type="SAM" id="MobiDB-lite"/>
    </source>
</evidence>
<evidence type="ECO:0000313" key="2">
    <source>
        <dbReference type="EMBL" id="MXG89400.1"/>
    </source>
</evidence>
<dbReference type="InterPro" id="IPR050458">
    <property type="entry name" value="LolB"/>
</dbReference>